<keyword evidence="4" id="KW-0282">Flagellum</keyword>
<dbReference type="GO" id="GO:0035082">
    <property type="term" value="P:axoneme assembly"/>
    <property type="evidence" value="ECO:0007669"/>
    <property type="project" value="InterPro"/>
</dbReference>
<evidence type="ECO:0000256" key="3">
    <source>
        <dbReference type="ARBA" id="ARBA00022794"/>
    </source>
</evidence>
<comment type="subcellular location">
    <subcellularLocation>
        <location evidence="8">Cell projection</location>
        <location evidence="8">Kinocilium</location>
    </subcellularLocation>
    <subcellularLocation>
        <location evidence="1">Cytoplasm</location>
        <location evidence="1">Cytoskeleton</location>
        <location evidence="1">Flagellum axoneme</location>
    </subcellularLocation>
</comment>
<name>A0A0L0HKW8_SPIPD</name>
<sequence>MSFINLDDLPYLTLVGFTLNTEEKAAIQSSLQVKKEQEKLEEIWLWGKILGVQRDYFIAQATKDNLFSRKFYYSIDLVNWLQLPDVPSSDMDRISQVHGRFTGDPAFEYSLGEEPEEGAEEKTINEEKRLSGTVALINYETEIVPRGAYYRDTLHQLQKNVNFSGIPKGELSQLTHYLHFREGFDINKRTLQERADAFDESIDIFETIANDEPKGVWSCQTERTGSVAILRSLLWPGYVFFHTANPPKWGSMYYGTGQRNLNIGFML</sequence>
<evidence type="ECO:0000256" key="7">
    <source>
        <dbReference type="ARBA" id="ARBA00023273"/>
    </source>
</evidence>
<evidence type="ECO:0000313" key="11">
    <source>
        <dbReference type="EMBL" id="KND01693.1"/>
    </source>
</evidence>
<dbReference type="OMA" id="TFYHVPN"/>
<keyword evidence="3" id="KW-0970">Cilium biogenesis/degradation</keyword>
<dbReference type="InParanoid" id="A0A0L0HKW8"/>
<dbReference type="InterPro" id="IPR055316">
    <property type="entry name" value="RSP9"/>
</dbReference>
<dbReference type="PANTHER" id="PTHR22069">
    <property type="entry name" value="MITOCHONDRIAL RIBOSOMAL PROTEIN S18"/>
    <property type="match status" value="1"/>
</dbReference>
<evidence type="ECO:0000256" key="9">
    <source>
        <dbReference type="ARBA" id="ARBA00038319"/>
    </source>
</evidence>
<dbReference type="Proteomes" id="UP000053201">
    <property type="component" value="Unassembled WGS sequence"/>
</dbReference>
<dbReference type="Pfam" id="PF04712">
    <property type="entry name" value="Radial_spoke"/>
    <property type="match status" value="1"/>
</dbReference>
<dbReference type="GO" id="GO:0044458">
    <property type="term" value="P:motile cilium assembly"/>
    <property type="evidence" value="ECO:0007669"/>
    <property type="project" value="TreeGrafter"/>
</dbReference>
<evidence type="ECO:0000256" key="6">
    <source>
        <dbReference type="ARBA" id="ARBA00023212"/>
    </source>
</evidence>
<evidence type="ECO:0000256" key="10">
    <source>
        <dbReference type="ARBA" id="ARBA00041080"/>
    </source>
</evidence>
<proteinExistence type="inferred from homology"/>
<keyword evidence="12" id="KW-1185">Reference proteome</keyword>
<keyword evidence="2" id="KW-0963">Cytoplasm</keyword>
<dbReference type="GeneID" id="27686999"/>
<keyword evidence="6" id="KW-0206">Cytoskeleton</keyword>
<dbReference type="GO" id="GO:0060294">
    <property type="term" value="P:cilium movement involved in cell motility"/>
    <property type="evidence" value="ECO:0007669"/>
    <property type="project" value="InterPro"/>
</dbReference>
<evidence type="ECO:0000256" key="5">
    <source>
        <dbReference type="ARBA" id="ARBA00023069"/>
    </source>
</evidence>
<dbReference type="RefSeq" id="XP_016609732.1">
    <property type="nucleotide sequence ID" value="XM_016751751.1"/>
</dbReference>
<evidence type="ECO:0000313" key="12">
    <source>
        <dbReference type="Proteomes" id="UP000053201"/>
    </source>
</evidence>
<dbReference type="EMBL" id="KQ257454">
    <property type="protein sequence ID" value="KND01693.1"/>
    <property type="molecule type" value="Genomic_DNA"/>
</dbReference>
<comment type="similarity">
    <text evidence="9">Belongs to the flagellar radial spoke RSP9 family.</text>
</comment>
<evidence type="ECO:0000256" key="2">
    <source>
        <dbReference type="ARBA" id="ARBA00022490"/>
    </source>
</evidence>
<dbReference type="GO" id="GO:0001534">
    <property type="term" value="C:radial spoke"/>
    <property type="evidence" value="ECO:0007669"/>
    <property type="project" value="InterPro"/>
</dbReference>
<accession>A0A0L0HKW8</accession>
<dbReference type="STRING" id="645134.A0A0L0HKW8"/>
<keyword evidence="7" id="KW-0966">Cell projection</keyword>
<dbReference type="InterPro" id="IPR006802">
    <property type="entry name" value="Radial_spoke"/>
</dbReference>
<keyword evidence="5" id="KW-0969">Cilium</keyword>
<evidence type="ECO:0000256" key="4">
    <source>
        <dbReference type="ARBA" id="ARBA00022846"/>
    </source>
</evidence>
<reference evidence="11 12" key="1">
    <citation type="submission" date="2009-08" db="EMBL/GenBank/DDBJ databases">
        <title>The Genome Sequence of Spizellomyces punctatus strain DAOM BR117.</title>
        <authorList>
            <consortium name="The Broad Institute Genome Sequencing Platform"/>
            <person name="Russ C."/>
            <person name="Cuomo C."/>
            <person name="Shea T."/>
            <person name="Young S.K."/>
            <person name="Zeng Q."/>
            <person name="Koehrsen M."/>
            <person name="Haas B."/>
            <person name="Borodovsky M."/>
            <person name="Guigo R."/>
            <person name="Alvarado L."/>
            <person name="Berlin A."/>
            <person name="Bochicchio J."/>
            <person name="Borenstein D."/>
            <person name="Chapman S."/>
            <person name="Chen Z."/>
            <person name="Engels R."/>
            <person name="Freedman E."/>
            <person name="Gellesch M."/>
            <person name="Goldberg J."/>
            <person name="Griggs A."/>
            <person name="Gujja S."/>
            <person name="Heiman D."/>
            <person name="Hepburn T."/>
            <person name="Howarth C."/>
            <person name="Jen D."/>
            <person name="Larson L."/>
            <person name="Lewis B."/>
            <person name="Mehta T."/>
            <person name="Park D."/>
            <person name="Pearson M."/>
            <person name="Roberts A."/>
            <person name="Saif S."/>
            <person name="Shenoy N."/>
            <person name="Sisk P."/>
            <person name="Stolte C."/>
            <person name="Sykes S."/>
            <person name="Thomson T."/>
            <person name="Walk T."/>
            <person name="White J."/>
            <person name="Yandava C."/>
            <person name="Burger G."/>
            <person name="Gray M.W."/>
            <person name="Holland P.W.H."/>
            <person name="King N."/>
            <person name="Lang F.B.F."/>
            <person name="Roger A.J."/>
            <person name="Ruiz-Trillo I."/>
            <person name="Lander E."/>
            <person name="Nusbaum C."/>
        </authorList>
    </citation>
    <scope>NUCLEOTIDE SEQUENCE [LARGE SCALE GENOMIC DNA]</scope>
    <source>
        <strain evidence="11 12">DAOM BR117</strain>
    </source>
</reference>
<protein>
    <recommendedName>
        <fullName evidence="10">Radial spoke head protein 9 homolog</fullName>
    </recommendedName>
</protein>
<gene>
    <name evidence="11" type="ORF">SPPG_03488</name>
</gene>
<dbReference type="PANTHER" id="PTHR22069:SF0">
    <property type="entry name" value="RADIAL SPOKE HEAD PROTEIN 9 HOMOLOG"/>
    <property type="match status" value="1"/>
</dbReference>
<evidence type="ECO:0000256" key="8">
    <source>
        <dbReference type="ARBA" id="ARBA00037822"/>
    </source>
</evidence>
<evidence type="ECO:0000256" key="1">
    <source>
        <dbReference type="ARBA" id="ARBA00004611"/>
    </source>
</evidence>
<dbReference type="eggNOG" id="ENOG502QR99">
    <property type="taxonomic scope" value="Eukaryota"/>
</dbReference>
<dbReference type="OrthoDB" id="10258956at2759"/>
<dbReference type="VEuPathDB" id="FungiDB:SPPG_03488"/>
<dbReference type="AlphaFoldDB" id="A0A0L0HKW8"/>
<organism evidence="11 12">
    <name type="scientific">Spizellomyces punctatus (strain DAOM BR117)</name>
    <dbReference type="NCBI Taxonomy" id="645134"/>
    <lineage>
        <taxon>Eukaryota</taxon>
        <taxon>Fungi</taxon>
        <taxon>Fungi incertae sedis</taxon>
        <taxon>Chytridiomycota</taxon>
        <taxon>Chytridiomycota incertae sedis</taxon>
        <taxon>Chytridiomycetes</taxon>
        <taxon>Spizellomycetales</taxon>
        <taxon>Spizellomycetaceae</taxon>
        <taxon>Spizellomyces</taxon>
    </lineage>
</organism>